<proteinExistence type="predicted"/>
<reference evidence="1" key="1">
    <citation type="journal article" date="2013" name="Extremophiles">
        <title>Proteinivorax tanatarense gen. nov., sp. nov., an anaerobic, haloalkaliphilic, proteolytic bacterium isolated from a decaying algal bloom, and proposal of Proteinivoraceae fam. nov.</title>
        <authorList>
            <person name="Kevbrin V."/>
            <person name="Boltyanskaya Y."/>
            <person name="Zhilina T."/>
            <person name="Kolganova T."/>
            <person name="Lavrentjeva E."/>
            <person name="Kuznetsov B."/>
        </authorList>
    </citation>
    <scope>NUCLEOTIDE SEQUENCE</scope>
    <source>
        <strain evidence="1">Z-910T</strain>
    </source>
</reference>
<name>A0AAU7VPV6_9FIRM</name>
<dbReference type="PANTHER" id="PTHR33677:SF3">
    <property type="entry name" value="COPPER-SENSING TRANSCRIPTIONAL REPRESSOR RICR"/>
    <property type="match status" value="1"/>
</dbReference>
<dbReference type="GO" id="GO:0046872">
    <property type="term" value="F:metal ion binding"/>
    <property type="evidence" value="ECO:0007669"/>
    <property type="project" value="InterPro"/>
</dbReference>
<dbReference type="GO" id="GO:0045892">
    <property type="term" value="P:negative regulation of DNA-templated transcription"/>
    <property type="evidence" value="ECO:0007669"/>
    <property type="project" value="UniProtKB-ARBA"/>
</dbReference>
<sequence>MGCEKQKLLDRLKRIEGQVRGIQKMVDDERYCVDVLTQLAAVRAGVNKVGLMVLEGHTKGCVAQAFENDNEEKAIEELLEVMGKFLK</sequence>
<accession>A0AAU7VPV6</accession>
<dbReference type="EMBL" id="CP158367">
    <property type="protein sequence ID" value="XBX76099.1"/>
    <property type="molecule type" value="Genomic_DNA"/>
</dbReference>
<dbReference type="PANTHER" id="PTHR33677">
    <property type="entry name" value="TRANSCRIPTIONAL REPRESSOR FRMR-RELATED"/>
    <property type="match status" value="1"/>
</dbReference>
<evidence type="ECO:0000313" key="1">
    <source>
        <dbReference type="EMBL" id="XBX76099.1"/>
    </source>
</evidence>
<dbReference type="InterPro" id="IPR038390">
    <property type="entry name" value="Metal_Tscrpt_repr_sf"/>
</dbReference>
<dbReference type="RefSeq" id="WP_350344833.1">
    <property type="nucleotide sequence ID" value="NZ_CP158367.1"/>
</dbReference>
<reference evidence="1" key="2">
    <citation type="submission" date="2024-06" db="EMBL/GenBank/DDBJ databases">
        <authorList>
            <person name="Petrova K.O."/>
            <person name="Toshchakov S.V."/>
            <person name="Boltjanskaja Y.V."/>
            <person name="Kevbrin V."/>
        </authorList>
    </citation>
    <scope>NUCLEOTIDE SEQUENCE</scope>
    <source>
        <strain evidence="1">Z-910T</strain>
    </source>
</reference>
<dbReference type="Gene3D" id="1.20.58.1000">
    <property type="entry name" value="Metal-sensitive repressor, helix protomer"/>
    <property type="match status" value="1"/>
</dbReference>
<gene>
    <name evidence="1" type="ORF">PRVXT_001275</name>
</gene>
<dbReference type="AlphaFoldDB" id="A0AAU7VPV6"/>
<dbReference type="CDD" id="cd10148">
    <property type="entry name" value="CsoR-like_DUF156"/>
    <property type="match status" value="1"/>
</dbReference>
<organism evidence="1">
    <name type="scientific">Proteinivorax tanatarense</name>
    <dbReference type="NCBI Taxonomy" id="1260629"/>
    <lineage>
        <taxon>Bacteria</taxon>
        <taxon>Bacillati</taxon>
        <taxon>Bacillota</taxon>
        <taxon>Clostridia</taxon>
        <taxon>Eubacteriales</taxon>
        <taxon>Proteinivoracaceae</taxon>
        <taxon>Proteinivorax</taxon>
    </lineage>
</organism>
<dbReference type="InterPro" id="IPR003735">
    <property type="entry name" value="Metal_Tscrpt_repr"/>
</dbReference>
<protein>
    <submittedName>
        <fullName evidence="1">Metal-sensitive transcriptional regulator</fullName>
    </submittedName>
</protein>
<dbReference type="Pfam" id="PF02583">
    <property type="entry name" value="Trns_repr_metal"/>
    <property type="match status" value="1"/>
</dbReference>
<dbReference type="GO" id="GO:0003677">
    <property type="term" value="F:DNA binding"/>
    <property type="evidence" value="ECO:0007669"/>
    <property type="project" value="InterPro"/>
</dbReference>